<feature type="domain" description="Response regulatory" evidence="5">
    <location>
        <begin position="81"/>
        <end position="196"/>
    </location>
</feature>
<feature type="region of interest" description="Disordered" evidence="4">
    <location>
        <begin position="801"/>
        <end position="828"/>
    </location>
</feature>
<dbReference type="GO" id="GO:0005737">
    <property type="term" value="C:cytoplasm"/>
    <property type="evidence" value="ECO:0000318"/>
    <property type="project" value="GO_Central"/>
</dbReference>
<dbReference type="EMBL" id="KZ772847">
    <property type="protein sequence ID" value="PTQ27976.1"/>
    <property type="molecule type" value="Genomic_DNA"/>
</dbReference>
<dbReference type="GO" id="GO:0000160">
    <property type="term" value="P:phosphorelay signal transduction system"/>
    <property type="evidence" value="ECO:0007669"/>
    <property type="project" value="InterPro"/>
</dbReference>
<dbReference type="InterPro" id="IPR001789">
    <property type="entry name" value="Sig_transdc_resp-reg_receiver"/>
</dbReference>
<dbReference type="PANTHER" id="PTHR16305">
    <property type="entry name" value="TESTICULAR SOLUBLE ADENYLYL CYCLASE"/>
    <property type="match status" value="1"/>
</dbReference>
<dbReference type="SUPFAM" id="SSF55073">
    <property type="entry name" value="Nucleotide cyclase"/>
    <property type="match status" value="1"/>
</dbReference>
<evidence type="ECO:0000256" key="1">
    <source>
        <dbReference type="ARBA" id="ARBA00022741"/>
    </source>
</evidence>
<dbReference type="Gramene" id="Mp3g24330.1">
    <property type="protein sequence ID" value="Mp3g24330.1.cds"/>
    <property type="gene ID" value="Mp3g24330"/>
</dbReference>
<dbReference type="PANTHER" id="PTHR16305:SF28">
    <property type="entry name" value="GUANYLATE CYCLASE DOMAIN-CONTAINING PROTEIN"/>
    <property type="match status" value="1"/>
</dbReference>
<dbReference type="PROSITE" id="PS50110">
    <property type="entry name" value="RESPONSE_REGULATORY"/>
    <property type="match status" value="1"/>
</dbReference>
<feature type="compositionally biased region" description="Low complexity" evidence="4">
    <location>
        <begin position="886"/>
        <end position="902"/>
    </location>
</feature>
<dbReference type="Gene3D" id="3.30.70.1230">
    <property type="entry name" value="Nucleotide cyclase"/>
    <property type="match status" value="1"/>
</dbReference>
<feature type="modified residue" description="4-aspartylphosphate" evidence="3">
    <location>
        <position position="130"/>
    </location>
</feature>
<dbReference type="OrthoDB" id="537353at2759"/>
<evidence type="ECO:0000256" key="2">
    <source>
        <dbReference type="ARBA" id="ARBA00022840"/>
    </source>
</evidence>
<dbReference type="GO" id="GO:0009190">
    <property type="term" value="P:cyclic nucleotide biosynthetic process"/>
    <property type="evidence" value="ECO:0007669"/>
    <property type="project" value="InterPro"/>
</dbReference>
<feature type="region of interest" description="Disordered" evidence="4">
    <location>
        <begin position="932"/>
        <end position="953"/>
    </location>
</feature>
<gene>
    <name evidence="7" type="ORF">MARPO_0178s0022</name>
</gene>
<evidence type="ECO:0000313" key="7">
    <source>
        <dbReference type="EMBL" id="PTQ27976.1"/>
    </source>
</evidence>
<evidence type="ECO:0000256" key="4">
    <source>
        <dbReference type="SAM" id="MobiDB-lite"/>
    </source>
</evidence>
<evidence type="ECO:0008006" key="9">
    <source>
        <dbReference type="Google" id="ProtNLM"/>
    </source>
</evidence>
<dbReference type="InterPro" id="IPR011990">
    <property type="entry name" value="TPR-like_helical_dom_sf"/>
</dbReference>
<accession>A0A2R6W2B0</accession>
<dbReference type="CDD" id="cd17546">
    <property type="entry name" value="REC_hyHK_CKI1_RcsC-like"/>
    <property type="match status" value="1"/>
</dbReference>
<dbReference type="SMR" id="A0A2R6W2B0"/>
<dbReference type="SMART" id="SM00448">
    <property type="entry name" value="REC"/>
    <property type="match status" value="1"/>
</dbReference>
<keyword evidence="3" id="KW-0597">Phosphoprotein</keyword>
<dbReference type="GO" id="GO:0004016">
    <property type="term" value="F:adenylate cyclase activity"/>
    <property type="evidence" value="ECO:0000318"/>
    <property type="project" value="GO_Central"/>
</dbReference>
<dbReference type="Pfam" id="PF00072">
    <property type="entry name" value="Response_reg"/>
    <property type="match status" value="1"/>
</dbReference>
<dbReference type="InterPro" id="IPR011006">
    <property type="entry name" value="CheY-like_superfamily"/>
</dbReference>
<dbReference type="PROSITE" id="PS50125">
    <property type="entry name" value="GUANYLATE_CYCLASE_2"/>
    <property type="match status" value="1"/>
</dbReference>
<feature type="domain" description="Guanylate cyclase" evidence="6">
    <location>
        <begin position="453"/>
        <end position="534"/>
    </location>
</feature>
<dbReference type="CDD" id="cd07302">
    <property type="entry name" value="CHD"/>
    <property type="match status" value="1"/>
</dbReference>
<keyword evidence="8" id="KW-1185">Reference proteome</keyword>
<dbReference type="InterPro" id="IPR027417">
    <property type="entry name" value="P-loop_NTPase"/>
</dbReference>
<name>A0A2R6W2B0_MARPO</name>
<feature type="compositionally biased region" description="Basic and acidic residues" evidence="4">
    <location>
        <begin position="873"/>
        <end position="885"/>
    </location>
</feature>
<dbReference type="SUPFAM" id="SSF52540">
    <property type="entry name" value="P-loop containing nucleoside triphosphate hydrolases"/>
    <property type="match status" value="1"/>
</dbReference>
<reference evidence="8" key="1">
    <citation type="journal article" date="2017" name="Cell">
        <title>Insights into land plant evolution garnered from the Marchantia polymorpha genome.</title>
        <authorList>
            <person name="Bowman J.L."/>
            <person name="Kohchi T."/>
            <person name="Yamato K.T."/>
            <person name="Jenkins J."/>
            <person name="Shu S."/>
            <person name="Ishizaki K."/>
            <person name="Yamaoka S."/>
            <person name="Nishihama R."/>
            <person name="Nakamura Y."/>
            <person name="Berger F."/>
            <person name="Adam C."/>
            <person name="Aki S.S."/>
            <person name="Althoff F."/>
            <person name="Araki T."/>
            <person name="Arteaga-Vazquez M.A."/>
            <person name="Balasubrmanian S."/>
            <person name="Barry K."/>
            <person name="Bauer D."/>
            <person name="Boehm C.R."/>
            <person name="Briginshaw L."/>
            <person name="Caballero-Perez J."/>
            <person name="Catarino B."/>
            <person name="Chen F."/>
            <person name="Chiyoda S."/>
            <person name="Chovatia M."/>
            <person name="Davies K.M."/>
            <person name="Delmans M."/>
            <person name="Demura T."/>
            <person name="Dierschke T."/>
            <person name="Dolan L."/>
            <person name="Dorantes-Acosta A.E."/>
            <person name="Eklund D.M."/>
            <person name="Florent S.N."/>
            <person name="Flores-Sandoval E."/>
            <person name="Fujiyama A."/>
            <person name="Fukuzawa H."/>
            <person name="Galik B."/>
            <person name="Grimanelli D."/>
            <person name="Grimwood J."/>
            <person name="Grossniklaus U."/>
            <person name="Hamada T."/>
            <person name="Haseloff J."/>
            <person name="Hetherington A.J."/>
            <person name="Higo A."/>
            <person name="Hirakawa Y."/>
            <person name="Hundley H.N."/>
            <person name="Ikeda Y."/>
            <person name="Inoue K."/>
            <person name="Inoue S.I."/>
            <person name="Ishida S."/>
            <person name="Jia Q."/>
            <person name="Kakita M."/>
            <person name="Kanazawa T."/>
            <person name="Kawai Y."/>
            <person name="Kawashima T."/>
            <person name="Kennedy M."/>
            <person name="Kinose K."/>
            <person name="Kinoshita T."/>
            <person name="Kohara Y."/>
            <person name="Koide E."/>
            <person name="Komatsu K."/>
            <person name="Kopischke S."/>
            <person name="Kubo M."/>
            <person name="Kyozuka J."/>
            <person name="Lagercrantz U."/>
            <person name="Lin S.S."/>
            <person name="Lindquist E."/>
            <person name="Lipzen A.M."/>
            <person name="Lu C.W."/>
            <person name="De Luna E."/>
            <person name="Martienssen R.A."/>
            <person name="Minamino N."/>
            <person name="Mizutani M."/>
            <person name="Mizutani M."/>
            <person name="Mochizuki N."/>
            <person name="Monte I."/>
            <person name="Mosher R."/>
            <person name="Nagasaki H."/>
            <person name="Nakagami H."/>
            <person name="Naramoto S."/>
            <person name="Nishitani K."/>
            <person name="Ohtani M."/>
            <person name="Okamoto T."/>
            <person name="Okumura M."/>
            <person name="Phillips J."/>
            <person name="Pollak B."/>
            <person name="Reinders A."/>
            <person name="Rovekamp M."/>
            <person name="Sano R."/>
            <person name="Sawa S."/>
            <person name="Schmid M.W."/>
            <person name="Shirakawa M."/>
            <person name="Solano R."/>
            <person name="Spunde A."/>
            <person name="Suetsugu N."/>
            <person name="Sugano S."/>
            <person name="Sugiyama A."/>
            <person name="Sun R."/>
            <person name="Suzuki Y."/>
            <person name="Takenaka M."/>
            <person name="Takezawa D."/>
            <person name="Tomogane H."/>
            <person name="Tsuzuki M."/>
            <person name="Ueda T."/>
            <person name="Umeda M."/>
            <person name="Ward J.M."/>
            <person name="Watanabe Y."/>
            <person name="Yazaki K."/>
            <person name="Yokoyama R."/>
            <person name="Yoshitake Y."/>
            <person name="Yotsui I."/>
            <person name="Zachgo S."/>
            <person name="Schmutz J."/>
        </authorList>
    </citation>
    <scope>NUCLEOTIDE SEQUENCE [LARGE SCALE GENOMIC DNA]</scope>
    <source>
        <strain evidence="8">Tak-1</strain>
    </source>
</reference>
<feature type="compositionally biased region" description="Polar residues" evidence="4">
    <location>
        <begin position="938"/>
        <end position="949"/>
    </location>
</feature>
<evidence type="ECO:0000259" key="5">
    <source>
        <dbReference type="PROSITE" id="PS50110"/>
    </source>
</evidence>
<evidence type="ECO:0000313" key="8">
    <source>
        <dbReference type="Proteomes" id="UP000244005"/>
    </source>
</evidence>
<dbReference type="Pfam" id="PF00211">
    <property type="entry name" value="Guanylate_cyc"/>
    <property type="match status" value="1"/>
</dbReference>
<sequence>MIICFPILPSIAETRSALALRAAACGLELITSLGAYTPQLGGYGDTLIASDGRKKKHEMIRRLRPSSPSLSKEINTDRHLSVLVVDDYLINRVVLRQMLIKLNCEVMEADSGKEAVAANTKEQFDAIFMDVHMPVMDGCFATRLIRQSSRPTTPVIGVCTKSDDDLKGRCLIAGMDQLLVKPLVMSELVAVLRGLKSVRSNETSSDSSRTGTTAVTEIEKGIYKQIDPPKHSKHRNSNELMHQSAAAVPDAPVILTMKVLVGIGQVGMVSVGGGLQMPSGKPRWEYFMVDLPVPPDIEAPLSRKPLEQLRICEEYATPGSVILSPEVCALCQKDCKWELLADGFARLVYVKTHSYEIPPPRTRFDVSRVPPATVILKRYLPDMLRSKFEAVSAKDGGAAGARPEVRHVTCLFLCFPGLSNMRGNNSDLLNNVQKIMVAVQRSLRTFDGLLVQFKMDEKGYVMLCAFGLPGNLHEDDPKRGIQTALEVHQNITALGQTTDIGVTTGKLLCTVIGGEKRREYTAFGNCINLSARLMKKANNEVLIDLETYNSTSGEFVAEPLPPMKVKGRTGLIHVYRVVKYNAAAGSVSPVRRLSDEVGFTSARASIQVELTADIFGRKTELDLAISKIEAFITRSSTIEAHKVKRGKSELSNICEVQLKDAENNESNLTNEESVNVTDSSSEITPSLEEISLLAEDVTCSAIVIIGQAGIGKTRLMKAIGMRLLKHRVEIIGVGSVNSNMLVYGVWGKLLLDLLPFEPISSPEERGLVVLKYLDPDLHEHAHLLKDVMKVQFKDASLEKNVQKEPKRSHMLRRTFSERRAPKETGRRVSFMAKVAAQGALIIGGKSSQPEQSVLESLSQTRPALEGGSGSEMDPMHSTDAEDERTQVTSLSGSSKSLSTESATSISDTENFAYSAAQRLLVDSAVLMSRRDSEVLSPDTRTQSPSNSPGDDNIELDLRAARRRSSTDSHLNKTTSPEVKIQRLGKLLLSLLLAAANKPLVIFLEDAHHMDYPSWSVLRELSEQKNSGILVIAACRFWGVHAPKDFTALVGAQSTLQLHLRELDAESTEALIKHRISSALNAEVDIPRHVLQAVSRRTQGHPLFIEQMAMALVEQKLKALSNSQEERKKALQTLNLDNFNFSHSMEALITSRVDLLEPNQGLALKVASVIGLSFSPGFLLSILNRQLQREEVACLNKEQLEVALQGLEKLNFIFQSVLDAGCNYSFANSVTKDATYEMLPIKQRRTIHAEIAQELLKLGTSGARCVTIAQHYTMACKDVEELEVDLAAIAIDHWQEAASSAMFKFGQYKLAIEYYQNAIHLEKLARADIHPQRIARWHFYLAKAYGALGDMDSSLENTIKSLDYAGENSSDFTMQQQTSASCSASLLARISSWRSECQSGILSWLATITGNTGNEQVLFFRCEALAHLSQLAIVKEDVTSSRKIIKRYLAVANEVSRIQPLELARAYSMSAIVSMSAIKARYKARKSYEFLQLHAGSIRPAVQAGDIHFNLAKLCQFQGKWLKAERHASSAQRMYEASQTRRELDVCRCIIGLGQLYQGQLETAREMGMRVLEYRHEHPQLLYWSTYLVIACLNTMRRFKDSSDVFARIKNYPCPLLTLTLQAKALGWLSAMHLGEAEATIKDAVALVPRLLEIVPLTPAFPLAYASAAEVLLMSLENNQVLEVERTVKERLVECLVNFFKTSSARIEICGPFYMYYQARLVLFRGNNQMALSGFEGAEKEALRLKMLPLASFARDGCESCIFRSNQRP</sequence>
<dbReference type="InterPro" id="IPR001054">
    <property type="entry name" value="A/G_cyclase"/>
</dbReference>
<evidence type="ECO:0000259" key="6">
    <source>
        <dbReference type="PROSITE" id="PS50125"/>
    </source>
</evidence>
<feature type="compositionally biased region" description="Basic and acidic residues" evidence="4">
    <location>
        <begin position="814"/>
        <end position="826"/>
    </location>
</feature>
<dbReference type="SUPFAM" id="SSF52172">
    <property type="entry name" value="CheY-like"/>
    <property type="match status" value="1"/>
</dbReference>
<protein>
    <recommendedName>
        <fullName evidence="9">Adenylate cyclase type 10</fullName>
    </recommendedName>
</protein>
<dbReference type="Gene3D" id="1.25.40.10">
    <property type="entry name" value="Tetratricopeptide repeat domain"/>
    <property type="match status" value="2"/>
</dbReference>
<dbReference type="GO" id="GO:0005524">
    <property type="term" value="F:ATP binding"/>
    <property type="evidence" value="ECO:0007669"/>
    <property type="project" value="UniProtKB-KW"/>
</dbReference>
<organism evidence="7 8">
    <name type="scientific">Marchantia polymorpha</name>
    <name type="common">Common liverwort</name>
    <name type="synonym">Marchantia aquatica</name>
    <dbReference type="NCBI Taxonomy" id="3197"/>
    <lineage>
        <taxon>Eukaryota</taxon>
        <taxon>Viridiplantae</taxon>
        <taxon>Streptophyta</taxon>
        <taxon>Embryophyta</taxon>
        <taxon>Marchantiophyta</taxon>
        <taxon>Marchantiopsida</taxon>
        <taxon>Marchantiidae</taxon>
        <taxon>Marchantiales</taxon>
        <taxon>Marchantiaceae</taxon>
        <taxon>Marchantia</taxon>
    </lineage>
</organism>
<dbReference type="Proteomes" id="UP000244005">
    <property type="component" value="Unassembled WGS sequence"/>
</dbReference>
<evidence type="ECO:0000256" key="3">
    <source>
        <dbReference type="PROSITE-ProRule" id="PRU00169"/>
    </source>
</evidence>
<keyword evidence="2" id="KW-0067">ATP-binding</keyword>
<proteinExistence type="predicted"/>
<dbReference type="Gene3D" id="3.40.50.2300">
    <property type="match status" value="1"/>
</dbReference>
<dbReference type="InterPro" id="IPR029787">
    <property type="entry name" value="Nucleotide_cyclase"/>
</dbReference>
<feature type="region of interest" description="Disordered" evidence="4">
    <location>
        <begin position="847"/>
        <end position="902"/>
    </location>
</feature>
<feature type="compositionally biased region" description="Polar residues" evidence="4">
    <location>
        <begin position="847"/>
        <end position="861"/>
    </location>
</feature>
<dbReference type="SUPFAM" id="SSF48452">
    <property type="entry name" value="TPR-like"/>
    <property type="match status" value="1"/>
</dbReference>
<keyword evidence="1" id="KW-0547">Nucleotide-binding</keyword>